<accession>A0A2P2PKN4</accession>
<proteinExistence type="predicted"/>
<dbReference type="EMBL" id="GGEC01074788">
    <property type="protein sequence ID" value="MBX55272.1"/>
    <property type="molecule type" value="Transcribed_RNA"/>
</dbReference>
<protein>
    <submittedName>
        <fullName evidence="1">Uncharacterized protein</fullName>
    </submittedName>
</protein>
<reference evidence="1" key="1">
    <citation type="submission" date="2018-02" db="EMBL/GenBank/DDBJ databases">
        <title>Rhizophora mucronata_Transcriptome.</title>
        <authorList>
            <person name="Meera S.P."/>
            <person name="Sreeshan A."/>
            <person name="Augustine A."/>
        </authorList>
    </citation>
    <scope>NUCLEOTIDE SEQUENCE</scope>
    <source>
        <tissue evidence="1">Leaf</tissue>
    </source>
</reference>
<dbReference type="AlphaFoldDB" id="A0A2P2PKN4"/>
<name>A0A2P2PKN4_RHIMU</name>
<sequence>MLTGKIKTKNQEILIKSMWISYLASV</sequence>
<evidence type="ECO:0000313" key="1">
    <source>
        <dbReference type="EMBL" id="MBX55272.1"/>
    </source>
</evidence>
<organism evidence="1">
    <name type="scientific">Rhizophora mucronata</name>
    <name type="common">Asiatic mangrove</name>
    <dbReference type="NCBI Taxonomy" id="61149"/>
    <lineage>
        <taxon>Eukaryota</taxon>
        <taxon>Viridiplantae</taxon>
        <taxon>Streptophyta</taxon>
        <taxon>Embryophyta</taxon>
        <taxon>Tracheophyta</taxon>
        <taxon>Spermatophyta</taxon>
        <taxon>Magnoliopsida</taxon>
        <taxon>eudicotyledons</taxon>
        <taxon>Gunneridae</taxon>
        <taxon>Pentapetalae</taxon>
        <taxon>rosids</taxon>
        <taxon>fabids</taxon>
        <taxon>Malpighiales</taxon>
        <taxon>Rhizophoraceae</taxon>
        <taxon>Rhizophora</taxon>
    </lineage>
</organism>